<reference evidence="4" key="1">
    <citation type="submission" date="2016-11" db="UniProtKB">
        <authorList>
            <consortium name="WormBaseParasite"/>
        </authorList>
    </citation>
    <scope>IDENTIFICATION</scope>
</reference>
<feature type="region of interest" description="Disordered" evidence="2">
    <location>
        <begin position="48"/>
        <end position="82"/>
    </location>
</feature>
<proteinExistence type="predicted"/>
<evidence type="ECO:0000313" key="3">
    <source>
        <dbReference type="Proteomes" id="UP000095280"/>
    </source>
</evidence>
<dbReference type="Proteomes" id="UP000095280">
    <property type="component" value="Unplaced"/>
</dbReference>
<name>A0A1I8FL73_9PLAT</name>
<sequence length="537" mass="58075">ITATAATDSPTEIAGGGCGADPLADILNSTAQSAEFEQKLAAAEYAAAQAEEAATAAASKANEKLAKEPPPRRTWSPNLPPKLIAEKLPNASWPSADGSSGDLEGLSGPISHLGGGCSPGPGKYKQRCTTQNQRLDEQAKQLSEQQVANEKLTDTVAELRQHLGTVEDTTIVGECWLTGRLSWPRSKLSWSDVGLTAQNRLAEKGGCAQLCARRDIGIATGSGKIATPIAGLHGGETEPKANRLDQLTDAGWRRAPTTLARETGSAVDDQLADGREPDLGLLFCLAALLRTVSQVAKQCESADEIEDQHQQQQQQQGRRSGWNCRCFSRDGASSSFCGGGWNAARRAVAARYADQLSGQLQRLLPTNPYRYLKIVHSKLNSNRMSIPIGHNVELKASVASLIEFVHDSLHRDDLGDTGDSAGQQNDFWALVTPEIAQSREWGFTELTELLCQPFYLDNIPSLRPHRDLLKLLAHWSVPLVYPTDAETRQDVAIVTARKLARLWTVGLHPGGAPAHQSRVATVLTQFHLSRTDRRSTK</sequence>
<feature type="coiled-coil region" evidence="1">
    <location>
        <begin position="125"/>
        <end position="162"/>
    </location>
</feature>
<evidence type="ECO:0000256" key="2">
    <source>
        <dbReference type="SAM" id="MobiDB-lite"/>
    </source>
</evidence>
<dbReference type="WBParaSite" id="maker-unitig_38531-snap-gene-0.3-mRNA-1">
    <property type="protein sequence ID" value="maker-unitig_38531-snap-gene-0.3-mRNA-1"/>
    <property type="gene ID" value="maker-unitig_38531-snap-gene-0.3"/>
</dbReference>
<protein>
    <submittedName>
        <fullName evidence="4">Rab-GAP TBC domain-containing protein</fullName>
    </submittedName>
</protein>
<dbReference type="AlphaFoldDB" id="A0A1I8FL73"/>
<keyword evidence="1" id="KW-0175">Coiled coil</keyword>
<feature type="compositionally biased region" description="Low complexity" evidence="2">
    <location>
        <begin position="48"/>
        <end position="60"/>
    </location>
</feature>
<keyword evidence="3" id="KW-1185">Reference proteome</keyword>
<feature type="compositionally biased region" description="Basic and acidic residues" evidence="2">
    <location>
        <begin position="61"/>
        <end position="71"/>
    </location>
</feature>
<evidence type="ECO:0000313" key="4">
    <source>
        <dbReference type="WBParaSite" id="maker-unitig_38531-snap-gene-0.3-mRNA-1"/>
    </source>
</evidence>
<accession>A0A1I8FL73</accession>
<evidence type="ECO:0000256" key="1">
    <source>
        <dbReference type="SAM" id="Coils"/>
    </source>
</evidence>
<organism evidence="3 4">
    <name type="scientific">Macrostomum lignano</name>
    <dbReference type="NCBI Taxonomy" id="282301"/>
    <lineage>
        <taxon>Eukaryota</taxon>
        <taxon>Metazoa</taxon>
        <taxon>Spiralia</taxon>
        <taxon>Lophotrochozoa</taxon>
        <taxon>Platyhelminthes</taxon>
        <taxon>Rhabditophora</taxon>
        <taxon>Macrostomorpha</taxon>
        <taxon>Macrostomida</taxon>
        <taxon>Macrostomidae</taxon>
        <taxon>Macrostomum</taxon>
    </lineage>
</organism>